<gene>
    <name evidence="1" type="ORF">H0235_001594</name>
</gene>
<protein>
    <submittedName>
        <fullName evidence="1">Uncharacterized protein</fullName>
    </submittedName>
</protein>
<accession>A0A834UHI9</accession>
<proteinExistence type="predicted"/>
<organism evidence="1 2">
    <name type="scientific">Vespula pensylvanica</name>
    <name type="common">Western yellow jacket</name>
    <name type="synonym">Wasp</name>
    <dbReference type="NCBI Taxonomy" id="30213"/>
    <lineage>
        <taxon>Eukaryota</taxon>
        <taxon>Metazoa</taxon>
        <taxon>Ecdysozoa</taxon>
        <taxon>Arthropoda</taxon>
        <taxon>Hexapoda</taxon>
        <taxon>Insecta</taxon>
        <taxon>Pterygota</taxon>
        <taxon>Neoptera</taxon>
        <taxon>Endopterygota</taxon>
        <taxon>Hymenoptera</taxon>
        <taxon>Apocrita</taxon>
        <taxon>Aculeata</taxon>
        <taxon>Vespoidea</taxon>
        <taxon>Vespidae</taxon>
        <taxon>Vespinae</taxon>
        <taxon>Vespula</taxon>
    </lineage>
</organism>
<evidence type="ECO:0000313" key="2">
    <source>
        <dbReference type="Proteomes" id="UP000600918"/>
    </source>
</evidence>
<reference evidence="1" key="1">
    <citation type="journal article" date="2020" name="G3 (Bethesda)">
        <title>High-Quality Assemblies for Three Invasive Social Wasps from the &lt;i&gt;Vespula&lt;/i&gt; Genus.</title>
        <authorList>
            <person name="Harrop T.W.R."/>
            <person name="Guhlin J."/>
            <person name="McLaughlin G.M."/>
            <person name="Permina E."/>
            <person name="Stockwell P."/>
            <person name="Gilligan J."/>
            <person name="Le Lec M.F."/>
            <person name="Gruber M.A.M."/>
            <person name="Quinn O."/>
            <person name="Lovegrove M."/>
            <person name="Duncan E.J."/>
            <person name="Remnant E.J."/>
            <person name="Van Eeckhoven J."/>
            <person name="Graham B."/>
            <person name="Knapp R.A."/>
            <person name="Langford K.W."/>
            <person name="Kronenberg Z."/>
            <person name="Press M.O."/>
            <person name="Eacker S.M."/>
            <person name="Wilson-Rankin E.E."/>
            <person name="Purcell J."/>
            <person name="Lester P.J."/>
            <person name="Dearden P.K."/>
        </authorList>
    </citation>
    <scope>NUCLEOTIDE SEQUENCE</scope>
    <source>
        <strain evidence="1">Volc-1</strain>
    </source>
</reference>
<comment type="caution">
    <text evidence="1">The sequence shown here is derived from an EMBL/GenBank/DDBJ whole genome shotgun (WGS) entry which is preliminary data.</text>
</comment>
<keyword evidence="2" id="KW-1185">Reference proteome</keyword>
<dbReference type="EMBL" id="JACSDY010000001">
    <property type="protein sequence ID" value="KAF7439203.1"/>
    <property type="molecule type" value="Genomic_DNA"/>
</dbReference>
<evidence type="ECO:0000313" key="1">
    <source>
        <dbReference type="EMBL" id="KAF7439203.1"/>
    </source>
</evidence>
<dbReference type="AlphaFoldDB" id="A0A834UHI9"/>
<sequence length="77" mass="8716">MTFFLVHVRDTTVVAVVTPLLHQRSPSKAFYTMQHEAQDKVAKVSQKPLGNLSRALTIGPTYQEVYNGLGLKLYYFT</sequence>
<name>A0A834UHI9_VESPE</name>
<dbReference type="Proteomes" id="UP000600918">
    <property type="component" value="Unassembled WGS sequence"/>
</dbReference>